<protein>
    <submittedName>
        <fullName evidence="1">Uncharacterized protein</fullName>
    </submittedName>
</protein>
<keyword evidence="2" id="KW-1185">Reference proteome</keyword>
<accession>A0A494YEY5</accession>
<comment type="caution">
    <text evidence="1">The sequence shown here is derived from an EMBL/GenBank/DDBJ whole genome shotgun (WGS) entry which is preliminary data.</text>
</comment>
<dbReference type="AlphaFoldDB" id="A0A494YEY5"/>
<name>A0A494YEY5_9BURK</name>
<gene>
    <name evidence="1" type="ORF">D7S86_05180</name>
</gene>
<reference evidence="1 2" key="1">
    <citation type="submission" date="2018-10" db="EMBL/GenBank/DDBJ databases">
        <title>Robbsia sp. DHC34, isolated from soil.</title>
        <authorList>
            <person name="Gao Z.-H."/>
            <person name="Qiu L.-H."/>
        </authorList>
    </citation>
    <scope>NUCLEOTIDE SEQUENCE [LARGE SCALE GENOMIC DNA]</scope>
    <source>
        <strain evidence="1 2">DHC34</strain>
    </source>
</reference>
<evidence type="ECO:0000313" key="2">
    <source>
        <dbReference type="Proteomes" id="UP000270342"/>
    </source>
</evidence>
<organism evidence="1 2">
    <name type="scientific">Pararobbsia silviterrae</name>
    <dbReference type="NCBI Taxonomy" id="1792498"/>
    <lineage>
        <taxon>Bacteria</taxon>
        <taxon>Pseudomonadati</taxon>
        <taxon>Pseudomonadota</taxon>
        <taxon>Betaproteobacteria</taxon>
        <taxon>Burkholderiales</taxon>
        <taxon>Burkholderiaceae</taxon>
        <taxon>Pararobbsia</taxon>
    </lineage>
</organism>
<evidence type="ECO:0000313" key="1">
    <source>
        <dbReference type="EMBL" id="RKP59278.1"/>
    </source>
</evidence>
<dbReference type="Proteomes" id="UP000270342">
    <property type="component" value="Unassembled WGS sequence"/>
</dbReference>
<sequence length="61" mass="6606">MSLRAAPTTSDCRYGERICIRVDFGFGLGVSGLLPDVFVMGVGAELTLWRAMTVPPTSETR</sequence>
<proteinExistence type="predicted"/>
<dbReference type="EMBL" id="RBZU01000001">
    <property type="protein sequence ID" value="RKP59278.1"/>
    <property type="molecule type" value="Genomic_DNA"/>
</dbReference>